<dbReference type="EMBL" id="MT143107">
    <property type="protein sequence ID" value="QJA92916.1"/>
    <property type="molecule type" value="Genomic_DNA"/>
</dbReference>
<dbReference type="AlphaFoldDB" id="A0A6M3JW99"/>
<name>A0A6M3JW99_9ZZZZ</name>
<dbReference type="EMBL" id="MT142041">
    <property type="protein sequence ID" value="QJA73631.1"/>
    <property type="molecule type" value="Genomic_DNA"/>
</dbReference>
<reference evidence="1" key="1">
    <citation type="submission" date="2020-03" db="EMBL/GenBank/DDBJ databases">
        <title>The deep terrestrial virosphere.</title>
        <authorList>
            <person name="Holmfeldt K."/>
            <person name="Nilsson E."/>
            <person name="Simone D."/>
            <person name="Lopez-Fernandez M."/>
            <person name="Wu X."/>
            <person name="de Brujin I."/>
            <person name="Lundin D."/>
            <person name="Andersson A."/>
            <person name="Bertilsson S."/>
            <person name="Dopson M."/>
        </authorList>
    </citation>
    <scope>NUCLEOTIDE SEQUENCE</scope>
    <source>
        <strain evidence="1">MM415A02286</strain>
        <strain evidence="2">MM415B04417</strain>
    </source>
</reference>
<accession>A0A6M3JW99</accession>
<evidence type="ECO:0000313" key="2">
    <source>
        <dbReference type="EMBL" id="QJA92916.1"/>
    </source>
</evidence>
<proteinExistence type="predicted"/>
<evidence type="ECO:0000313" key="1">
    <source>
        <dbReference type="EMBL" id="QJA73631.1"/>
    </source>
</evidence>
<organism evidence="1">
    <name type="scientific">viral metagenome</name>
    <dbReference type="NCBI Taxonomy" id="1070528"/>
    <lineage>
        <taxon>unclassified sequences</taxon>
        <taxon>metagenomes</taxon>
        <taxon>organismal metagenomes</taxon>
    </lineage>
</organism>
<sequence length="91" mass="10602">MKYHIKTRNWHCKLWVKKLLDISLLFGAGRGDNYNDGDGKYGFDTDSLVSGLLMLGYYKLLSHWSGGWTYIMNTGKFFRKAGITEYNTFYL</sequence>
<protein>
    <submittedName>
        <fullName evidence="1">Uncharacterized protein</fullName>
    </submittedName>
</protein>
<gene>
    <name evidence="1" type="ORF">MM415A02286_0004</name>
    <name evidence="2" type="ORF">MM415B04417_0004</name>
</gene>